<dbReference type="Gene3D" id="3.30.720.120">
    <property type="match status" value="1"/>
</dbReference>
<dbReference type="Pfam" id="PF00903">
    <property type="entry name" value="Glyoxalase"/>
    <property type="match status" value="1"/>
</dbReference>
<comment type="caution">
    <text evidence="2">The sequence shown here is derived from an EMBL/GenBank/DDBJ whole genome shotgun (WGS) entry which is preliminary data.</text>
</comment>
<proteinExistence type="predicted"/>
<feature type="domain" description="VOC" evidence="1">
    <location>
        <begin position="2"/>
        <end position="124"/>
    </location>
</feature>
<dbReference type="InterPro" id="IPR004360">
    <property type="entry name" value="Glyas_Fos-R_dOase_dom"/>
</dbReference>
<dbReference type="EMBL" id="JAVREP010000001">
    <property type="protein sequence ID" value="MDT0327572.1"/>
    <property type="molecule type" value="Genomic_DNA"/>
</dbReference>
<dbReference type="RefSeq" id="WP_311510328.1">
    <property type="nucleotide sequence ID" value="NZ_JAVREP010000001.1"/>
</dbReference>
<evidence type="ECO:0000259" key="1">
    <source>
        <dbReference type="PROSITE" id="PS51819"/>
    </source>
</evidence>
<sequence>MHVDLIGMAVLCDEPRQAADWFVEHLGFELGVDIGWYVNTRHPRHENVSLDFVSRDHGSSPEGLRGRTVAGTLLAFLVPDVEAEEKRLRDAGLEIVLPLVREPWGQYRFQIAGPQGLFVEILQRVRPDPRWMEDNGLLPA</sequence>
<dbReference type="PROSITE" id="PS51819">
    <property type="entry name" value="VOC"/>
    <property type="match status" value="1"/>
</dbReference>
<gene>
    <name evidence="2" type="ORF">RM479_04020</name>
</gene>
<evidence type="ECO:0000313" key="2">
    <source>
        <dbReference type="EMBL" id="MDT0327572.1"/>
    </source>
</evidence>
<organism evidence="2 3">
    <name type="scientific">Nocardiopsis lambiniae</name>
    <dbReference type="NCBI Taxonomy" id="3075539"/>
    <lineage>
        <taxon>Bacteria</taxon>
        <taxon>Bacillati</taxon>
        <taxon>Actinomycetota</taxon>
        <taxon>Actinomycetes</taxon>
        <taxon>Streptosporangiales</taxon>
        <taxon>Nocardiopsidaceae</taxon>
        <taxon>Nocardiopsis</taxon>
    </lineage>
</organism>
<keyword evidence="3" id="KW-1185">Reference proteome</keyword>
<evidence type="ECO:0000313" key="3">
    <source>
        <dbReference type="Proteomes" id="UP001183390"/>
    </source>
</evidence>
<dbReference type="Gene3D" id="3.30.720.110">
    <property type="match status" value="1"/>
</dbReference>
<dbReference type="InterPro" id="IPR029068">
    <property type="entry name" value="Glyas_Bleomycin-R_OHBP_Dase"/>
</dbReference>
<protein>
    <submittedName>
        <fullName evidence="2">VOC family protein</fullName>
    </submittedName>
</protein>
<reference evidence="3" key="1">
    <citation type="submission" date="2023-07" db="EMBL/GenBank/DDBJ databases">
        <title>30 novel species of actinomycetes from the DSMZ collection.</title>
        <authorList>
            <person name="Nouioui I."/>
        </authorList>
    </citation>
    <scope>NUCLEOTIDE SEQUENCE [LARGE SCALE GENOMIC DNA]</scope>
    <source>
        <strain evidence="3">DSM 44743</strain>
    </source>
</reference>
<name>A0ABU2M4L5_9ACTN</name>
<dbReference type="SUPFAM" id="SSF54593">
    <property type="entry name" value="Glyoxalase/Bleomycin resistance protein/Dihydroxybiphenyl dioxygenase"/>
    <property type="match status" value="1"/>
</dbReference>
<dbReference type="Proteomes" id="UP001183390">
    <property type="component" value="Unassembled WGS sequence"/>
</dbReference>
<dbReference type="InterPro" id="IPR037523">
    <property type="entry name" value="VOC_core"/>
</dbReference>
<accession>A0ABU2M4L5</accession>